<dbReference type="RefSeq" id="WP_188338079.1">
    <property type="nucleotide sequence ID" value="NZ_CP061281.1"/>
</dbReference>
<feature type="signal peptide" evidence="1">
    <location>
        <begin position="1"/>
        <end position="31"/>
    </location>
</feature>
<evidence type="ECO:0000313" key="3">
    <source>
        <dbReference type="Proteomes" id="UP000516428"/>
    </source>
</evidence>
<accession>A0A7H1B9H9</accession>
<dbReference type="PANTHER" id="PTHR47197">
    <property type="entry name" value="PROTEIN NIRF"/>
    <property type="match status" value="1"/>
</dbReference>
<keyword evidence="1" id="KW-0732">Signal</keyword>
<dbReference type="Gene3D" id="2.130.10.10">
    <property type="entry name" value="YVTN repeat-like/Quinoprotein amine dehydrogenase"/>
    <property type="match status" value="2"/>
</dbReference>
<dbReference type="PANTHER" id="PTHR47197:SF3">
    <property type="entry name" value="DIHYDRO-HEME D1 DEHYDROGENASE"/>
    <property type="match status" value="1"/>
</dbReference>
<evidence type="ECO:0000256" key="1">
    <source>
        <dbReference type="SAM" id="SignalP"/>
    </source>
</evidence>
<dbReference type="Proteomes" id="UP000516428">
    <property type="component" value="Chromosome"/>
</dbReference>
<gene>
    <name evidence="2" type="ORF">IAG42_18465</name>
</gene>
<proteinExistence type="predicted"/>
<organism evidence="2 3">
    <name type="scientific">Streptomyces xanthii</name>
    <dbReference type="NCBI Taxonomy" id="2768069"/>
    <lineage>
        <taxon>Bacteria</taxon>
        <taxon>Bacillati</taxon>
        <taxon>Actinomycetota</taxon>
        <taxon>Actinomycetes</taxon>
        <taxon>Kitasatosporales</taxon>
        <taxon>Streptomycetaceae</taxon>
        <taxon>Streptomyces</taxon>
    </lineage>
</organism>
<protein>
    <submittedName>
        <fullName evidence="2">Ig-like domain repeat protein</fullName>
    </submittedName>
</protein>
<dbReference type="InterPro" id="IPR051200">
    <property type="entry name" value="Host-pathogen_enzymatic-act"/>
</dbReference>
<dbReference type="KEGG" id="sxn:IAG42_18465"/>
<sequence>MRRRALSTATAVAVLAGSAALGVAGSGTAVADPAKALGVKSVGDMAVDGVHKRIYLSDPQSDAIVVTDYAGAQLRRITGLDGVRGLALSADSSRLYAAVTDTDTIAEIDTAAGTTVGSYALGGADAPLDLAVAGDVLWFSYGPSGDGALGSLDTTQPTPEPALGQKGSYTFYGAPVIAVSPDGKELAAGDPNTSGGVAAVYDLSGTTATERVVKGLEGASFHRQLAFSPDGTELFVAGGSGSAPSAYATTDLSPVRTYPAGGFGSAVAVSPSGNVAEGSSPSYDSTVHVYRPGGTTAIRSYALGHTSTISSGDDTLVPGAVAWTPDGSLLFAVSDNYEGAFRLHTYTDPNRTAPTLTVNAPSTATRATSLTATGKISSVVPFTAPVQLTVTRSDLETPSGKVVKTVTTKADGTYSFTDTPPAGGKVTYKVSYAGDADHAPVSKSDAVEVSRNSTTLTLNKNKNVYEYGSDVTFTAHLGTTYKNRKVDIYANPYGSDRPNKLVKSGTVNSSGNLSVTLDLTRDVTLSAVYAGDARYKPKTVTNTVYTRARSSVTPSNHYKTGTIGSHKYYWFHKSSTIYVTTSMNYYTGRQFRLDLQVYAGGAWRSGGSEYFNLGTAGTTKVNMGAVGASGYKFRVRAVYVNGSSGDNVNTTKYSSWKYLYSTN</sequence>
<dbReference type="AlphaFoldDB" id="A0A7H1B9H9"/>
<evidence type="ECO:0000313" key="2">
    <source>
        <dbReference type="EMBL" id="QNS05384.1"/>
    </source>
</evidence>
<reference evidence="2 3" key="1">
    <citation type="submission" date="2020-09" db="EMBL/GenBank/DDBJ databases">
        <title>A novel species.</title>
        <authorList>
            <person name="Gao J."/>
        </authorList>
    </citation>
    <scope>NUCLEOTIDE SEQUENCE [LARGE SCALE GENOMIC DNA]</scope>
    <source>
        <strain evidence="2 3">CRXT-Y-14</strain>
    </source>
</reference>
<feature type="chain" id="PRO_5028954364" evidence="1">
    <location>
        <begin position="32"/>
        <end position="663"/>
    </location>
</feature>
<dbReference type="InterPro" id="IPR015943">
    <property type="entry name" value="WD40/YVTN_repeat-like_dom_sf"/>
</dbReference>
<dbReference type="SUPFAM" id="SSF75011">
    <property type="entry name" value="3-carboxy-cis,cis-mucoante lactonizing enzyme"/>
    <property type="match status" value="1"/>
</dbReference>
<dbReference type="EMBL" id="CP061281">
    <property type="protein sequence ID" value="QNS05384.1"/>
    <property type="molecule type" value="Genomic_DNA"/>
</dbReference>
<name>A0A7H1B9H9_9ACTN</name>
<keyword evidence="3" id="KW-1185">Reference proteome</keyword>